<comment type="cofactor">
    <cofactor evidence="1">
        <name>FAD</name>
        <dbReference type="ChEBI" id="CHEBI:57692"/>
    </cofactor>
</comment>
<keyword evidence="3" id="KW-0285">Flavoprotein</keyword>
<dbReference type="Pfam" id="PF03275">
    <property type="entry name" value="GLF"/>
    <property type="match status" value="1"/>
</dbReference>
<dbReference type="SUPFAM" id="SSF51971">
    <property type="entry name" value="Nucleotide-binding domain"/>
    <property type="match status" value="1"/>
</dbReference>
<keyword evidence="4" id="KW-0274">FAD</keyword>
<evidence type="ECO:0000313" key="7">
    <source>
        <dbReference type="EMBL" id="MDP2564797.1"/>
    </source>
</evidence>
<dbReference type="Proteomes" id="UP001177212">
    <property type="component" value="Unassembled WGS sequence"/>
</dbReference>
<evidence type="ECO:0000259" key="6">
    <source>
        <dbReference type="Pfam" id="PF03275"/>
    </source>
</evidence>
<evidence type="ECO:0000256" key="2">
    <source>
        <dbReference type="ARBA" id="ARBA00009321"/>
    </source>
</evidence>
<name>A0ABT9FDC8_9GAMM</name>
<protein>
    <submittedName>
        <fullName evidence="7">UDP-galactopyranose mutase</fullName>
        <ecNumber evidence="7">5.4.99.9</ecNumber>
    </submittedName>
</protein>
<reference evidence="7" key="1">
    <citation type="submission" date="2023-07" db="EMBL/GenBank/DDBJ databases">
        <title>Genome content predicts the carbon catabolic preferences of heterotrophic bacteria.</title>
        <authorList>
            <person name="Gralka M."/>
        </authorList>
    </citation>
    <scope>NUCLEOTIDE SEQUENCE</scope>
    <source>
        <strain evidence="7">4G09</strain>
    </source>
</reference>
<dbReference type="GO" id="GO:0008767">
    <property type="term" value="F:UDP-galactopyranose mutase activity"/>
    <property type="evidence" value="ECO:0007669"/>
    <property type="project" value="UniProtKB-EC"/>
</dbReference>
<evidence type="ECO:0000313" key="8">
    <source>
        <dbReference type="Proteomes" id="UP001177212"/>
    </source>
</evidence>
<comment type="caution">
    <text evidence="7">The sequence shown here is derived from an EMBL/GenBank/DDBJ whole genome shotgun (WGS) entry which is preliminary data.</text>
</comment>
<proteinExistence type="inferred from homology"/>
<dbReference type="PANTHER" id="PTHR21197:SF0">
    <property type="entry name" value="UDP-GALACTOPYRANOSE MUTASE"/>
    <property type="match status" value="1"/>
</dbReference>
<accession>A0ABT9FDC8</accession>
<comment type="similarity">
    <text evidence="2">Belongs to the UDP-galactopyranose/dTDP-fucopyranose mutase family.</text>
</comment>
<dbReference type="PANTHER" id="PTHR21197">
    <property type="entry name" value="UDP-GALACTOPYRANOSE MUTASE"/>
    <property type="match status" value="1"/>
</dbReference>
<organism evidence="7 8">
    <name type="scientific">Pseudoalteromonas marina</name>
    <dbReference type="NCBI Taxonomy" id="267375"/>
    <lineage>
        <taxon>Bacteria</taxon>
        <taxon>Pseudomonadati</taxon>
        <taxon>Pseudomonadota</taxon>
        <taxon>Gammaproteobacteria</taxon>
        <taxon>Alteromonadales</taxon>
        <taxon>Pseudoalteromonadaceae</taxon>
        <taxon>Pseudoalteromonas</taxon>
    </lineage>
</organism>
<evidence type="ECO:0000256" key="3">
    <source>
        <dbReference type="ARBA" id="ARBA00022630"/>
    </source>
</evidence>
<evidence type="ECO:0000256" key="5">
    <source>
        <dbReference type="ARBA" id="ARBA00023235"/>
    </source>
</evidence>
<dbReference type="EMBL" id="JAUYVT010000006">
    <property type="protein sequence ID" value="MDP2564797.1"/>
    <property type="molecule type" value="Genomic_DNA"/>
</dbReference>
<evidence type="ECO:0000256" key="1">
    <source>
        <dbReference type="ARBA" id="ARBA00001974"/>
    </source>
</evidence>
<dbReference type="InterPro" id="IPR015899">
    <property type="entry name" value="UDP-GalPyranose_mutase_C"/>
</dbReference>
<dbReference type="NCBIfam" id="TIGR00031">
    <property type="entry name" value="UDP-GALP_mutase"/>
    <property type="match status" value="1"/>
</dbReference>
<dbReference type="Gene3D" id="3.40.50.720">
    <property type="entry name" value="NAD(P)-binding Rossmann-like Domain"/>
    <property type="match status" value="3"/>
</dbReference>
<dbReference type="InterPro" id="IPR004379">
    <property type="entry name" value="UDP-GALP_mutase"/>
</dbReference>
<gene>
    <name evidence="7" type="primary">glf</name>
    <name evidence="7" type="ORF">Q8W34_09135</name>
</gene>
<feature type="domain" description="UDP-galactopyranose mutase C-terminal" evidence="6">
    <location>
        <begin position="150"/>
        <end position="350"/>
    </location>
</feature>
<dbReference type="SUPFAM" id="SSF54373">
    <property type="entry name" value="FAD-linked reductases, C-terminal domain"/>
    <property type="match status" value="1"/>
</dbReference>
<dbReference type="EC" id="5.4.99.9" evidence="7"/>
<keyword evidence="5 7" id="KW-0413">Isomerase</keyword>
<sequence length="371" mass="43439">MKYQKYDYVIVGSGLFGAIFAYEMNRAGKKCLVIEKREHIGGNIYTENDEGINVHKYGAHIFHTNDKEIWDYINQFASFNNYINSPIAVYKNELYNLPFNMNTFSKLWGIKTPDEAKKIINEQITKSGIVDPKNLEEQAISMVGTDIYEKLIKGYTKKQWGRDPKDLPSFIIKRLPLRFTYDNNYFNDRYQGIPDGGYTPIIEKLLCGIEVLTSTDFFDKKEFYEKLANKILYTGPIDELFEYRLGMLDYRGLKFESEKIASENFQGSAVVNYTEESIPFTRIIEHKHFESANSEKTVITREFSTEWELGDERYYPVNDDTNQDLYKKYRLLSKSNDKYILGGRLAEYKYYDMHIVIRSALNKVQKELDCA</sequence>
<dbReference type="RefSeq" id="WP_305471947.1">
    <property type="nucleotide sequence ID" value="NZ_JAUYVT010000006.1"/>
</dbReference>
<dbReference type="Pfam" id="PF13450">
    <property type="entry name" value="NAD_binding_8"/>
    <property type="match status" value="1"/>
</dbReference>
<keyword evidence="8" id="KW-1185">Reference proteome</keyword>
<evidence type="ECO:0000256" key="4">
    <source>
        <dbReference type="ARBA" id="ARBA00022827"/>
    </source>
</evidence>